<dbReference type="Pfam" id="PF12833">
    <property type="entry name" value="HTH_18"/>
    <property type="match status" value="1"/>
</dbReference>
<dbReference type="Proteomes" id="UP000183077">
    <property type="component" value="Unassembled WGS sequence"/>
</dbReference>
<dbReference type="AlphaFoldDB" id="A0A1H6YEI2"/>
<keyword evidence="2 5" id="KW-0238">DNA-binding</keyword>
<evidence type="ECO:0000313" key="5">
    <source>
        <dbReference type="EMBL" id="SEJ37447.1"/>
    </source>
</evidence>
<protein>
    <submittedName>
        <fullName evidence="5">AraC-type DNA-binding protein</fullName>
    </submittedName>
</protein>
<dbReference type="PANTHER" id="PTHR43280:SF32">
    <property type="entry name" value="TRANSCRIPTIONAL REGULATORY PROTEIN"/>
    <property type="match status" value="1"/>
</dbReference>
<evidence type="ECO:0000256" key="1">
    <source>
        <dbReference type="ARBA" id="ARBA00023015"/>
    </source>
</evidence>
<evidence type="ECO:0000313" key="6">
    <source>
        <dbReference type="Proteomes" id="UP000183077"/>
    </source>
</evidence>
<dbReference type="Gene3D" id="1.10.10.60">
    <property type="entry name" value="Homeodomain-like"/>
    <property type="match status" value="1"/>
</dbReference>
<keyword evidence="1" id="KW-0805">Transcription regulation</keyword>
<dbReference type="InterPro" id="IPR009057">
    <property type="entry name" value="Homeodomain-like_sf"/>
</dbReference>
<dbReference type="InterPro" id="IPR018060">
    <property type="entry name" value="HTH_AraC"/>
</dbReference>
<dbReference type="SMART" id="SM00342">
    <property type="entry name" value="HTH_ARAC"/>
    <property type="match status" value="1"/>
</dbReference>
<reference evidence="5 6" key="1">
    <citation type="submission" date="2016-10" db="EMBL/GenBank/DDBJ databases">
        <authorList>
            <person name="de Groot N.N."/>
        </authorList>
    </citation>
    <scope>NUCLEOTIDE SEQUENCE [LARGE SCALE GENOMIC DNA]</scope>
    <source>
        <strain evidence="5 6">DSM 23048</strain>
    </source>
</reference>
<feature type="domain" description="HTH araC/xylS-type" evidence="4">
    <location>
        <begin position="171"/>
        <end position="269"/>
    </location>
</feature>
<dbReference type="PROSITE" id="PS01124">
    <property type="entry name" value="HTH_ARAC_FAMILY_2"/>
    <property type="match status" value="1"/>
</dbReference>
<organism evidence="5 6">
    <name type="scientific">Myroides marinus</name>
    <dbReference type="NCBI Taxonomy" id="703342"/>
    <lineage>
        <taxon>Bacteria</taxon>
        <taxon>Pseudomonadati</taxon>
        <taxon>Bacteroidota</taxon>
        <taxon>Flavobacteriia</taxon>
        <taxon>Flavobacteriales</taxon>
        <taxon>Flavobacteriaceae</taxon>
        <taxon>Myroides</taxon>
    </lineage>
</organism>
<dbReference type="SUPFAM" id="SSF46689">
    <property type="entry name" value="Homeodomain-like"/>
    <property type="match status" value="1"/>
</dbReference>
<evidence type="ECO:0000256" key="2">
    <source>
        <dbReference type="ARBA" id="ARBA00023125"/>
    </source>
</evidence>
<proteinExistence type="predicted"/>
<evidence type="ECO:0000259" key="4">
    <source>
        <dbReference type="PROSITE" id="PS01124"/>
    </source>
</evidence>
<dbReference type="GO" id="GO:0043565">
    <property type="term" value="F:sequence-specific DNA binding"/>
    <property type="evidence" value="ECO:0007669"/>
    <property type="project" value="InterPro"/>
</dbReference>
<keyword evidence="3" id="KW-0804">Transcription</keyword>
<dbReference type="GO" id="GO:0003700">
    <property type="term" value="F:DNA-binding transcription factor activity"/>
    <property type="evidence" value="ECO:0007669"/>
    <property type="project" value="InterPro"/>
</dbReference>
<gene>
    <name evidence="5" type="ORF">SAMN04488018_12918</name>
</gene>
<dbReference type="PANTHER" id="PTHR43280">
    <property type="entry name" value="ARAC-FAMILY TRANSCRIPTIONAL REGULATOR"/>
    <property type="match status" value="1"/>
</dbReference>
<sequence length="277" mass="32480">MKHLYFGTVSIDITTDFSNLDQQYSGFFKILFLKAGSQIQIDFTNYTCEQDAFFFFNEEHAFQILDQSKGKLIYFHADFYCVEIHDQELACDGILYSNVLTTPYVYLKQEQNEVLCNHILEIEREKDLADSWSEEKIRILIKYIIIEATRTWVKRENNNTGVLSEHQEFSRKFSQLVDRSYMNLHKVGDYAALLNVTTNVLNKRITKGCGISPSCVIVNRLILQAKRLLAYTDLSVKEIAFSLGYEDVSYFNRYFKIQTSYTPLAFRRNQELSKRPY</sequence>
<dbReference type="EMBL" id="FNYS01000029">
    <property type="protein sequence ID" value="SEJ37447.1"/>
    <property type="molecule type" value="Genomic_DNA"/>
</dbReference>
<name>A0A1H6YEI2_9FLAO</name>
<evidence type="ECO:0000256" key="3">
    <source>
        <dbReference type="ARBA" id="ARBA00023163"/>
    </source>
</evidence>
<accession>A0A1H6YEI2</accession>